<dbReference type="EMBL" id="JAOSLC020000003">
    <property type="protein sequence ID" value="MDD7915308.1"/>
    <property type="molecule type" value="Genomic_DNA"/>
</dbReference>
<dbReference type="SUPFAM" id="SSF48452">
    <property type="entry name" value="TPR-like"/>
    <property type="match status" value="1"/>
</dbReference>
<keyword evidence="9" id="KW-1185">Reference proteome</keyword>
<dbReference type="InterPro" id="IPR012944">
    <property type="entry name" value="SusD_RagB_dom"/>
</dbReference>
<keyword evidence="4" id="KW-0472">Membrane</keyword>
<dbReference type="InterPro" id="IPR011990">
    <property type="entry name" value="TPR-like_helical_dom_sf"/>
</dbReference>
<keyword evidence="3" id="KW-0732">Signal</keyword>
<feature type="domain" description="RagB/SusD" evidence="6">
    <location>
        <begin position="320"/>
        <end position="609"/>
    </location>
</feature>
<dbReference type="Gene3D" id="1.25.40.390">
    <property type="match status" value="1"/>
</dbReference>
<sequence>MEIKFKKHVRLLILSLTIMVSMNSCEDYLDIVPADIATLDDAFARPQEALNFLYSVYGFMPNENDMFSSIALWGTDELVTPWDRGHYHAKRMMRGELNASDPFFDYWTTSGNIDMYDGIRQAYIFLNNIDKSPGFTEAEKIRMKGEATFLIGYYHFILIRQYGPIVIMNDQVAFDAPDDVFFPARSTYDECVNFIANKLDEAVSLLPSGVNSDRELGRVNKAIAKSIKARLLLYAASPLFNGNSEFYSDFQNPDGTKLMNLSYEESKWIKAVEANKAAIDEAASIGVSTLYKYTGAAAPTPEKQAELNYRYTMVDPWNSELIWGYSRPESYYGWQRHSIPRISPNSYNGQAPTIRMVETFYTKNGLPIDVDPSYNYNNRFQLEGSSIVLHNNREPRFYASVGFDRGTFETNGIELELKMRESETHGWKSGLNDYSPSGYLVKKGVHPKTIITDSENQVVNYPWPLIRLGELYLNYAEALNEAYGAARHIEVIQYLDLIRERSGVPSVLTAWGLVGKSSFSKEEMRDIIRQERNIELSYEGHRAWDVRRWKQGDLFNTPVQGLDITASSPQDFYKPVNVENRVFRPEYYLFPIRISETEINKNLVQNPGW</sequence>
<evidence type="ECO:0000256" key="2">
    <source>
        <dbReference type="ARBA" id="ARBA00006275"/>
    </source>
</evidence>
<dbReference type="Pfam" id="PF14322">
    <property type="entry name" value="SusD-like_3"/>
    <property type="match status" value="1"/>
</dbReference>
<evidence type="ECO:0000256" key="1">
    <source>
        <dbReference type="ARBA" id="ARBA00004442"/>
    </source>
</evidence>
<feature type="domain" description="SusD-like N-terminal" evidence="7">
    <location>
        <begin position="113"/>
        <end position="232"/>
    </location>
</feature>
<dbReference type="InterPro" id="IPR033985">
    <property type="entry name" value="SusD-like_N"/>
</dbReference>
<reference evidence="8" key="1">
    <citation type="submission" date="2023-02" db="EMBL/GenBank/DDBJ databases">
        <title>Polaribacter ponticola sp. nov., isolated from seawater.</title>
        <authorList>
            <person name="Baek J.H."/>
            <person name="Kim J.M."/>
            <person name="Choi D.G."/>
            <person name="Jeon C.O."/>
        </authorList>
    </citation>
    <scope>NUCLEOTIDE SEQUENCE</scope>
    <source>
        <strain evidence="8">MSW5</strain>
    </source>
</reference>
<evidence type="ECO:0000259" key="6">
    <source>
        <dbReference type="Pfam" id="PF07980"/>
    </source>
</evidence>
<dbReference type="Proteomes" id="UP001151478">
    <property type="component" value="Unassembled WGS sequence"/>
</dbReference>
<comment type="similarity">
    <text evidence="2">Belongs to the SusD family.</text>
</comment>
<organism evidence="8 9">
    <name type="scientific">Polaribacter ponticola</name>
    <dbReference type="NCBI Taxonomy" id="2978475"/>
    <lineage>
        <taxon>Bacteria</taxon>
        <taxon>Pseudomonadati</taxon>
        <taxon>Bacteroidota</taxon>
        <taxon>Flavobacteriia</taxon>
        <taxon>Flavobacteriales</taxon>
        <taxon>Flavobacteriaceae</taxon>
    </lineage>
</organism>
<evidence type="ECO:0000256" key="3">
    <source>
        <dbReference type="ARBA" id="ARBA00022729"/>
    </source>
</evidence>
<protein>
    <submittedName>
        <fullName evidence="8">RagB/SusD family nutrient uptake outer membrane protein</fullName>
    </submittedName>
</protein>
<evidence type="ECO:0000256" key="4">
    <source>
        <dbReference type="ARBA" id="ARBA00023136"/>
    </source>
</evidence>
<keyword evidence="5" id="KW-0998">Cell outer membrane</keyword>
<accession>A0ABT5SB48</accession>
<evidence type="ECO:0000256" key="5">
    <source>
        <dbReference type="ARBA" id="ARBA00023237"/>
    </source>
</evidence>
<name>A0ABT5SB48_9FLAO</name>
<evidence type="ECO:0000313" key="8">
    <source>
        <dbReference type="EMBL" id="MDD7915308.1"/>
    </source>
</evidence>
<comment type="subcellular location">
    <subcellularLocation>
        <location evidence="1">Cell outer membrane</location>
    </subcellularLocation>
</comment>
<comment type="caution">
    <text evidence="8">The sequence shown here is derived from an EMBL/GenBank/DDBJ whole genome shotgun (WGS) entry which is preliminary data.</text>
</comment>
<proteinExistence type="inferred from homology"/>
<dbReference type="Pfam" id="PF07980">
    <property type="entry name" value="SusD_RagB"/>
    <property type="match status" value="1"/>
</dbReference>
<evidence type="ECO:0000313" key="9">
    <source>
        <dbReference type="Proteomes" id="UP001151478"/>
    </source>
</evidence>
<gene>
    <name evidence="8" type="ORF">N5A56_013205</name>
</gene>
<evidence type="ECO:0000259" key="7">
    <source>
        <dbReference type="Pfam" id="PF14322"/>
    </source>
</evidence>
<dbReference type="RefSeq" id="WP_265725864.1">
    <property type="nucleotide sequence ID" value="NZ_JAOSLC020000003.1"/>
</dbReference>